<dbReference type="SUPFAM" id="SSF55252">
    <property type="entry name" value="C-terminal domain of arginine repressor"/>
    <property type="match status" value="1"/>
</dbReference>
<dbReference type="InterPro" id="IPR020899">
    <property type="entry name" value="Arg_repress_C"/>
</dbReference>
<comment type="pathway">
    <text evidence="7">Amino-acid biosynthesis; L-arginine biosynthesis [regulation].</text>
</comment>
<dbReference type="GO" id="GO:1900079">
    <property type="term" value="P:regulation of arginine biosynthetic process"/>
    <property type="evidence" value="ECO:0007669"/>
    <property type="project" value="UniProtKB-UniRule"/>
</dbReference>
<evidence type="ECO:0000256" key="4">
    <source>
        <dbReference type="ARBA" id="ARBA00023015"/>
    </source>
</evidence>
<dbReference type="SUPFAM" id="SSF46785">
    <property type="entry name" value="Winged helix' DNA-binding domain"/>
    <property type="match status" value="1"/>
</dbReference>
<sequence length="152" mass="17092">MKVSRHAKIIELISQYDIETQEELAEYLNNAGFKVTQATVSRDIRDLKLTKVSLNGGKQKYVIHRQDEDGMSEKYIRVLRDGYMSMDMAQNILVIKTVSGMAMAVAVAVDAMKWNEVVGCIAGDDTIMCAIRTVEDTVTVMDKIRKIVSKKD</sequence>
<dbReference type="Pfam" id="PF02863">
    <property type="entry name" value="Arg_repressor_C"/>
    <property type="match status" value="1"/>
</dbReference>
<keyword evidence="7" id="KW-0678">Repressor</keyword>
<dbReference type="PANTHER" id="PTHR34471:SF1">
    <property type="entry name" value="ARGININE REPRESSOR"/>
    <property type="match status" value="1"/>
</dbReference>
<dbReference type="HAMAP" id="MF_00173">
    <property type="entry name" value="Arg_repressor"/>
    <property type="match status" value="1"/>
</dbReference>
<dbReference type="RefSeq" id="WP_005610144.1">
    <property type="nucleotide sequence ID" value="NZ_CABKOA010000029.1"/>
</dbReference>
<dbReference type="InterPro" id="IPR001669">
    <property type="entry name" value="Arg_repress"/>
</dbReference>
<evidence type="ECO:0000313" key="13">
    <source>
        <dbReference type="Proteomes" id="UP000285832"/>
    </source>
</evidence>
<protein>
    <recommendedName>
        <fullName evidence="7">Arginine repressor</fullName>
    </recommendedName>
</protein>
<feature type="domain" description="Arginine repressor DNA-binding" evidence="8">
    <location>
        <begin position="2"/>
        <end position="68"/>
    </location>
</feature>
<comment type="caution">
    <text evidence="10">The sequence shown here is derived from an EMBL/GenBank/DDBJ whole genome shotgun (WGS) entry which is preliminary data.</text>
</comment>
<evidence type="ECO:0000259" key="8">
    <source>
        <dbReference type="Pfam" id="PF01316"/>
    </source>
</evidence>
<keyword evidence="7" id="KW-0055">Arginine biosynthesis</keyword>
<dbReference type="Proteomes" id="UP000260793">
    <property type="component" value="Unassembled WGS sequence"/>
</dbReference>
<evidence type="ECO:0000256" key="1">
    <source>
        <dbReference type="ARBA" id="ARBA00004496"/>
    </source>
</evidence>
<evidence type="ECO:0000256" key="3">
    <source>
        <dbReference type="ARBA" id="ARBA00022490"/>
    </source>
</evidence>
<dbReference type="EMBL" id="QRMI01000001">
    <property type="protein sequence ID" value="RHJ64364.1"/>
    <property type="molecule type" value="Genomic_DNA"/>
</dbReference>
<proteinExistence type="inferred from homology"/>
<dbReference type="GO" id="GO:0006526">
    <property type="term" value="P:L-arginine biosynthetic process"/>
    <property type="evidence" value="ECO:0007669"/>
    <property type="project" value="UniProtKB-UniPathway"/>
</dbReference>
<dbReference type="Proteomes" id="UP000285832">
    <property type="component" value="Unassembled WGS sequence"/>
</dbReference>
<name>A0A3E4LYW4_9FIRM</name>
<dbReference type="InterPro" id="IPR036388">
    <property type="entry name" value="WH-like_DNA-bd_sf"/>
</dbReference>
<evidence type="ECO:0000313" key="11">
    <source>
        <dbReference type="EMBL" id="RHJ64364.1"/>
    </source>
</evidence>
<dbReference type="InterPro" id="IPR020900">
    <property type="entry name" value="Arg_repress_DNA-bd"/>
</dbReference>
<dbReference type="GO" id="GO:0051259">
    <property type="term" value="P:protein complex oligomerization"/>
    <property type="evidence" value="ECO:0007669"/>
    <property type="project" value="InterPro"/>
</dbReference>
<comment type="function">
    <text evidence="7">Regulates arginine biosynthesis genes.</text>
</comment>
<accession>A0A3E4LYW4</accession>
<organism evidence="10 12">
    <name type="scientific">[Ruminococcus] lactaris</name>
    <dbReference type="NCBI Taxonomy" id="46228"/>
    <lineage>
        <taxon>Bacteria</taxon>
        <taxon>Bacillati</taxon>
        <taxon>Bacillota</taxon>
        <taxon>Clostridia</taxon>
        <taxon>Lachnospirales</taxon>
        <taxon>Lachnospiraceae</taxon>
        <taxon>Mediterraneibacter</taxon>
    </lineage>
</organism>
<evidence type="ECO:0000313" key="10">
    <source>
        <dbReference type="EMBL" id="RGK42660.1"/>
    </source>
</evidence>
<dbReference type="GeneID" id="77333872"/>
<dbReference type="InterPro" id="IPR036251">
    <property type="entry name" value="Arg_repress_C_sf"/>
</dbReference>
<dbReference type="GO" id="GO:0003677">
    <property type="term" value="F:DNA binding"/>
    <property type="evidence" value="ECO:0007669"/>
    <property type="project" value="UniProtKB-KW"/>
</dbReference>
<keyword evidence="7" id="KW-0028">Amino-acid biosynthesis</keyword>
<feature type="domain" description="Arginine repressor C-terminal" evidence="9">
    <location>
        <begin position="79"/>
        <end position="145"/>
    </location>
</feature>
<dbReference type="AlphaFoldDB" id="A0A3E4LYW4"/>
<dbReference type="GO" id="GO:0034618">
    <property type="term" value="F:arginine binding"/>
    <property type="evidence" value="ECO:0007669"/>
    <property type="project" value="InterPro"/>
</dbReference>
<dbReference type="Gene3D" id="1.10.10.10">
    <property type="entry name" value="Winged helix-like DNA-binding domain superfamily/Winged helix DNA-binding domain"/>
    <property type="match status" value="1"/>
</dbReference>
<evidence type="ECO:0000313" key="12">
    <source>
        <dbReference type="Proteomes" id="UP000260793"/>
    </source>
</evidence>
<dbReference type="PANTHER" id="PTHR34471">
    <property type="entry name" value="ARGININE REPRESSOR"/>
    <property type="match status" value="1"/>
</dbReference>
<evidence type="ECO:0000259" key="9">
    <source>
        <dbReference type="Pfam" id="PF02863"/>
    </source>
</evidence>
<gene>
    <name evidence="7" type="primary">argR</name>
    <name evidence="11" type="ORF">DW116_00265</name>
    <name evidence="10" type="ORF">DXD17_00855</name>
</gene>
<evidence type="ECO:0000256" key="6">
    <source>
        <dbReference type="ARBA" id="ARBA00023163"/>
    </source>
</evidence>
<keyword evidence="3 7" id="KW-0963">Cytoplasm</keyword>
<keyword evidence="5 7" id="KW-0238">DNA-binding</keyword>
<dbReference type="InterPro" id="IPR036390">
    <property type="entry name" value="WH_DNA-bd_sf"/>
</dbReference>
<evidence type="ECO:0000256" key="2">
    <source>
        <dbReference type="ARBA" id="ARBA00008316"/>
    </source>
</evidence>
<dbReference type="Gene3D" id="3.30.1360.40">
    <property type="match status" value="1"/>
</dbReference>
<dbReference type="Pfam" id="PF01316">
    <property type="entry name" value="Arg_repressor"/>
    <property type="match status" value="1"/>
</dbReference>
<evidence type="ECO:0000256" key="5">
    <source>
        <dbReference type="ARBA" id="ARBA00023125"/>
    </source>
</evidence>
<comment type="similarity">
    <text evidence="2 7">Belongs to the ArgR family.</text>
</comment>
<dbReference type="UniPathway" id="UPA00068"/>
<evidence type="ECO:0000256" key="7">
    <source>
        <dbReference type="HAMAP-Rule" id="MF_00173"/>
    </source>
</evidence>
<keyword evidence="6 7" id="KW-0804">Transcription</keyword>
<keyword evidence="4 7" id="KW-0805">Transcription regulation</keyword>
<reference evidence="12 13" key="1">
    <citation type="submission" date="2018-08" db="EMBL/GenBank/DDBJ databases">
        <title>A genome reference for cultivated species of the human gut microbiota.</title>
        <authorList>
            <person name="Zou Y."/>
            <person name="Xue W."/>
            <person name="Luo G."/>
        </authorList>
    </citation>
    <scope>NUCLEOTIDE SEQUENCE [LARGE SCALE GENOMIC DNA]</scope>
    <source>
        <strain evidence="11 13">AM09-9</strain>
        <strain evidence="10 12">TF11-7</strain>
    </source>
</reference>
<dbReference type="GO" id="GO:0005737">
    <property type="term" value="C:cytoplasm"/>
    <property type="evidence" value="ECO:0007669"/>
    <property type="project" value="UniProtKB-SubCell"/>
</dbReference>
<dbReference type="PRINTS" id="PR01467">
    <property type="entry name" value="ARGREPRESSOR"/>
</dbReference>
<comment type="subcellular location">
    <subcellularLocation>
        <location evidence="1 7">Cytoplasm</location>
    </subcellularLocation>
</comment>
<dbReference type="EMBL" id="QSQN01000002">
    <property type="protein sequence ID" value="RGK42660.1"/>
    <property type="molecule type" value="Genomic_DNA"/>
</dbReference>
<dbReference type="GO" id="GO:0003700">
    <property type="term" value="F:DNA-binding transcription factor activity"/>
    <property type="evidence" value="ECO:0007669"/>
    <property type="project" value="UniProtKB-UniRule"/>
</dbReference>